<evidence type="ECO:0000313" key="2">
    <source>
        <dbReference type="Proteomes" id="UP000286947"/>
    </source>
</evidence>
<protein>
    <submittedName>
        <fullName evidence="1">Uncharacterized protein</fullName>
    </submittedName>
</protein>
<accession>A0A433SF26</accession>
<dbReference type="Proteomes" id="UP000286947">
    <property type="component" value="Unassembled WGS sequence"/>
</dbReference>
<dbReference type="AlphaFoldDB" id="A0A433SF26"/>
<dbReference type="RefSeq" id="WP_126979137.1">
    <property type="nucleotide sequence ID" value="NZ_PQSP01000002.1"/>
</dbReference>
<comment type="caution">
    <text evidence="1">The sequence shown here is derived from an EMBL/GenBank/DDBJ whole genome shotgun (WGS) entry which is preliminary data.</text>
</comment>
<name>A0A433SF26_9BURK</name>
<sequence length="503" mass="56648">MSGDIEKLLRQKGPCLSSELGYALEKKLNISPTAARQRVSRGSNISGGNIFRLTVLPFPKKAYFVYLKSQYETDEYWQCLITALIKSKSAYGLALMAFNAREGTMPEAHFTIACGAPIRQKKHLSCDSVKERLIKAGVVKRARVPGVGKCLHLRTVELDEMSMARLKARLLTESILLNAICDWSKNIGMVSYDKVKIRDGTDDFPQVGTCAWDLSAPSYLTALRRWKGKQVQPGFVACDVISTYPLTEDGISPFLNKCQLLLTQNCLQFIVAPAFTQGAFGAAKKLGVMPATIDNLFGKEIAESLKVLTDMLCNTALQVVDPEKFDQLFNNLGRIEGAAGNLRGALFEFIAAELARRIRLGSDIRLNQIFKKSFNSEEKAEVDVCIVNLGQEVHFIECKGYTHKNKILLADVERWQREKIPIIYASAREHPDMKNLRYKFHYWATCEFEEDAVAFLEERKELISRYDINYKGAAQIAALTRQTNDQALIKVMNEHFLRHPLSQ</sequence>
<evidence type="ECO:0000313" key="1">
    <source>
        <dbReference type="EMBL" id="RUS67244.1"/>
    </source>
</evidence>
<dbReference type="OrthoDB" id="735874at2"/>
<dbReference type="EMBL" id="PQSP01000002">
    <property type="protein sequence ID" value="RUS67244.1"/>
    <property type="molecule type" value="Genomic_DNA"/>
</dbReference>
<gene>
    <name evidence="1" type="ORF">CUZ56_01187</name>
</gene>
<proteinExistence type="predicted"/>
<keyword evidence="2" id="KW-1185">Reference proteome</keyword>
<reference evidence="1 2" key="1">
    <citation type="submission" date="2018-01" db="EMBL/GenBank/DDBJ databases">
        <title>Saezia sanguinis gen. nov., sp. nov., in the order Burkholderiales isolated from human blood.</title>
        <authorList>
            <person name="Medina-Pascual M.J."/>
            <person name="Valdezate S."/>
            <person name="Monzon S."/>
            <person name="Cuesta I."/>
            <person name="Carrasco G."/>
            <person name="Villalon P."/>
            <person name="Saez-Nieto J.A."/>
        </authorList>
    </citation>
    <scope>NUCLEOTIDE SEQUENCE [LARGE SCALE GENOMIC DNA]</scope>
    <source>
        <strain evidence="1 2">CNM695-12</strain>
    </source>
</reference>
<organism evidence="1 2">
    <name type="scientific">Saezia sanguinis</name>
    <dbReference type="NCBI Taxonomy" id="1965230"/>
    <lineage>
        <taxon>Bacteria</taxon>
        <taxon>Pseudomonadati</taxon>
        <taxon>Pseudomonadota</taxon>
        <taxon>Betaproteobacteria</taxon>
        <taxon>Burkholderiales</taxon>
        <taxon>Saeziaceae</taxon>
        <taxon>Saezia</taxon>
    </lineage>
</organism>